<dbReference type="EMBL" id="KZ293666">
    <property type="protein sequence ID" value="PBK90244.1"/>
    <property type="molecule type" value="Genomic_DNA"/>
</dbReference>
<organism evidence="1 2">
    <name type="scientific">Armillaria gallica</name>
    <name type="common">Bulbous honey fungus</name>
    <name type="synonym">Armillaria bulbosa</name>
    <dbReference type="NCBI Taxonomy" id="47427"/>
    <lineage>
        <taxon>Eukaryota</taxon>
        <taxon>Fungi</taxon>
        <taxon>Dikarya</taxon>
        <taxon>Basidiomycota</taxon>
        <taxon>Agaricomycotina</taxon>
        <taxon>Agaricomycetes</taxon>
        <taxon>Agaricomycetidae</taxon>
        <taxon>Agaricales</taxon>
        <taxon>Marasmiineae</taxon>
        <taxon>Physalacriaceae</taxon>
        <taxon>Armillaria</taxon>
    </lineage>
</organism>
<reference evidence="2" key="1">
    <citation type="journal article" date="2017" name="Nat. Ecol. Evol.">
        <title>Genome expansion and lineage-specific genetic innovations in the forest pathogenic fungi Armillaria.</title>
        <authorList>
            <person name="Sipos G."/>
            <person name="Prasanna A.N."/>
            <person name="Walter M.C."/>
            <person name="O'Connor E."/>
            <person name="Balint B."/>
            <person name="Krizsan K."/>
            <person name="Kiss B."/>
            <person name="Hess J."/>
            <person name="Varga T."/>
            <person name="Slot J."/>
            <person name="Riley R."/>
            <person name="Boka B."/>
            <person name="Rigling D."/>
            <person name="Barry K."/>
            <person name="Lee J."/>
            <person name="Mihaltcheva S."/>
            <person name="LaButti K."/>
            <person name="Lipzen A."/>
            <person name="Waldron R."/>
            <person name="Moloney N.M."/>
            <person name="Sperisen C."/>
            <person name="Kredics L."/>
            <person name="Vagvoelgyi C."/>
            <person name="Patrignani A."/>
            <person name="Fitzpatrick D."/>
            <person name="Nagy I."/>
            <person name="Doyle S."/>
            <person name="Anderson J.B."/>
            <person name="Grigoriev I.V."/>
            <person name="Gueldener U."/>
            <person name="Muensterkoetter M."/>
            <person name="Nagy L.G."/>
        </authorList>
    </citation>
    <scope>NUCLEOTIDE SEQUENCE [LARGE SCALE GENOMIC DNA]</scope>
    <source>
        <strain evidence="2">Ar21-2</strain>
    </source>
</reference>
<keyword evidence="2" id="KW-1185">Reference proteome</keyword>
<accession>A0A2H3D8Z3</accession>
<proteinExistence type="predicted"/>
<dbReference type="InParanoid" id="A0A2H3D8Z3"/>
<evidence type="ECO:0000313" key="2">
    <source>
        <dbReference type="Proteomes" id="UP000217790"/>
    </source>
</evidence>
<dbReference type="Proteomes" id="UP000217790">
    <property type="component" value="Unassembled WGS sequence"/>
</dbReference>
<sequence>MGRSDHREHNQAFPTLARHAISPAQVICRRFASPTTSFEFPPPRRFISPYAPAASSTSLNILDKTSFLLNDADVRGGQSTATLEENVKNPRQRRRQWQSEALIEFQDERVFQQANEFMAPSSVYTHQQ</sequence>
<name>A0A2H3D8Z3_ARMGA</name>
<protein>
    <submittedName>
        <fullName evidence="1">Uncharacterized protein</fullName>
    </submittedName>
</protein>
<gene>
    <name evidence="1" type="ORF">ARMGADRAFT_1083110</name>
</gene>
<evidence type="ECO:0000313" key="1">
    <source>
        <dbReference type="EMBL" id="PBK90244.1"/>
    </source>
</evidence>
<dbReference type="AlphaFoldDB" id="A0A2H3D8Z3"/>